<dbReference type="PANTHER" id="PTHR16434:SF4">
    <property type="entry name" value="ETAA1 ACTIVATOR OF ATR KINASE"/>
    <property type="match status" value="1"/>
</dbReference>
<evidence type="ECO:0000256" key="2">
    <source>
        <dbReference type="ARBA" id="ARBA00023125"/>
    </source>
</evidence>
<evidence type="ECO:0000256" key="4">
    <source>
        <dbReference type="ARBA" id="ARBA00023242"/>
    </source>
</evidence>
<keyword evidence="4 5" id="KW-0539">Nucleus</keyword>
<sequence>MKERRGDSSWLVFSFPLFEVERGEVECADDRGSARQGVSETGRQRDRETARQQDRETARQGHPYPSEEQKKQLAQDTGLTILQVNNWFINARRRIVQPMIDQSNRAVGHSGPYTPDGQPMGGFMLDGQAHVGTRHPATDGMPAIRRRVCGVRLDVDSRHGAFGSPPRQNVVDDLLKLAKQFDFNMIQAEEALLQPRQQRSEQVMDVMDKDQELFCEENYSRALPQAGNPKVERAPLLLEEGDDTVDDAALIQEMEDDLDLLFDCSTLEASGYLSQGLSGQCQNVAESTQDAAMGVTLTATQGKDTVVNVSLPGEVLCKSGHRGLAPVVGGDSAADAAKVLVTALPLSNSRPGVSSAHDFEDDWSNDDLLDDSLLFEMTQNPELFSAPQRSSTQKQVNRNKDGTFFKNTNSKVTNGSHHQQAGNNVKFDSSQGLNQRLKSRQTFQMDPHPAQQCHQLPSNGNILGREVLVESNQQRRITASNEVPSVFSGTRIWNPSQCQRSVFRVGDQPQAQRPSGTTNVSSTSAEDVNKTWLVSSSFGSSGCVASAPSGFWHDKVAKVNEEKNHPITKGDGLADIADDDLDSIFASDDIWDDGADDDDLLCEACEKVEESTADPDPLEAPVAKSRMDNSRVQGGVFVSAMTTGQSAITNVTRPKWENLFVQPNTPNRTTSLENTVDNSMVAPSSGSTKGPYRFTHVKSTSGMSSTPGSTALLQQQVCKRGAATSPQSSPRVPDDHHFKKPYSTFNNTPLSRDISQKKVVTVGRCSDAEIEKKKQQAMERRRLRMMANQNLGAPT</sequence>
<reference evidence="8" key="1">
    <citation type="submission" date="2023-03" db="EMBL/GenBank/DDBJ databases">
        <title>Electrophorus voltai genome.</title>
        <authorList>
            <person name="Bian C."/>
        </authorList>
    </citation>
    <scope>NUCLEOTIDE SEQUENCE</scope>
    <source>
        <strain evidence="8">CB-2022</strain>
        <tissue evidence="8">Muscle</tissue>
    </source>
</reference>
<evidence type="ECO:0000313" key="9">
    <source>
        <dbReference type="Proteomes" id="UP001239994"/>
    </source>
</evidence>
<dbReference type="CDD" id="cd00086">
    <property type="entry name" value="homeodomain"/>
    <property type="match status" value="1"/>
</dbReference>
<feature type="region of interest" description="Disordered" evidence="6">
    <location>
        <begin position="505"/>
        <end position="526"/>
    </location>
</feature>
<feature type="domain" description="Homeobox" evidence="7">
    <location>
        <begin position="62"/>
        <end position="98"/>
    </location>
</feature>
<protein>
    <recommendedName>
        <fullName evidence="7">Homeobox domain-containing protein</fullName>
    </recommendedName>
</protein>
<dbReference type="InterPro" id="IPR029406">
    <property type="entry name" value="ETAA1"/>
</dbReference>
<dbReference type="GO" id="GO:2000001">
    <property type="term" value="P:regulation of DNA damage checkpoint"/>
    <property type="evidence" value="ECO:0007669"/>
    <property type="project" value="TreeGrafter"/>
</dbReference>
<feature type="region of interest" description="Disordered" evidence="6">
    <location>
        <begin position="716"/>
        <end position="750"/>
    </location>
</feature>
<dbReference type="GO" id="GO:0006355">
    <property type="term" value="P:regulation of DNA-templated transcription"/>
    <property type="evidence" value="ECO:0007669"/>
    <property type="project" value="InterPro"/>
</dbReference>
<dbReference type="GO" id="GO:0031297">
    <property type="term" value="P:replication fork processing"/>
    <property type="evidence" value="ECO:0007669"/>
    <property type="project" value="TreeGrafter"/>
</dbReference>
<comment type="caution">
    <text evidence="8">The sequence shown here is derived from an EMBL/GenBank/DDBJ whole genome shotgun (WGS) entry which is preliminary data.</text>
</comment>
<keyword evidence="2 5" id="KW-0238">DNA-binding</keyword>
<dbReference type="EMBL" id="JAROKS010000006">
    <property type="protein sequence ID" value="KAK1802628.1"/>
    <property type="molecule type" value="Genomic_DNA"/>
</dbReference>
<evidence type="ECO:0000256" key="3">
    <source>
        <dbReference type="ARBA" id="ARBA00023155"/>
    </source>
</evidence>
<evidence type="ECO:0000256" key="1">
    <source>
        <dbReference type="ARBA" id="ARBA00009661"/>
    </source>
</evidence>
<name>A0AAD8ZQY5_9TELE</name>
<feature type="compositionally biased region" description="Polar residues" evidence="6">
    <location>
        <begin position="509"/>
        <end position="526"/>
    </location>
</feature>
<dbReference type="GO" id="GO:0006974">
    <property type="term" value="P:DNA damage response"/>
    <property type="evidence" value="ECO:0007669"/>
    <property type="project" value="TreeGrafter"/>
</dbReference>
<evidence type="ECO:0000256" key="6">
    <source>
        <dbReference type="SAM" id="MobiDB-lite"/>
    </source>
</evidence>
<proteinExistence type="inferred from homology"/>
<dbReference type="GO" id="GO:0003677">
    <property type="term" value="F:DNA binding"/>
    <property type="evidence" value="ECO:0007669"/>
    <property type="project" value="UniProtKB-UniRule"/>
</dbReference>
<comment type="subcellular location">
    <subcellularLocation>
        <location evidence="5">Nucleus</location>
    </subcellularLocation>
</comment>
<feature type="DNA-binding region" description="Homeobox" evidence="5">
    <location>
        <begin position="64"/>
        <end position="99"/>
    </location>
</feature>
<organism evidence="8 9">
    <name type="scientific">Electrophorus voltai</name>
    <dbReference type="NCBI Taxonomy" id="2609070"/>
    <lineage>
        <taxon>Eukaryota</taxon>
        <taxon>Metazoa</taxon>
        <taxon>Chordata</taxon>
        <taxon>Craniata</taxon>
        <taxon>Vertebrata</taxon>
        <taxon>Euteleostomi</taxon>
        <taxon>Actinopterygii</taxon>
        <taxon>Neopterygii</taxon>
        <taxon>Teleostei</taxon>
        <taxon>Ostariophysi</taxon>
        <taxon>Gymnotiformes</taxon>
        <taxon>Gymnotoidei</taxon>
        <taxon>Gymnotidae</taxon>
        <taxon>Electrophorus</taxon>
    </lineage>
</organism>
<dbReference type="InterPro" id="IPR008422">
    <property type="entry name" value="KN_HD"/>
</dbReference>
<dbReference type="Pfam" id="PF15350">
    <property type="entry name" value="ETAA1"/>
    <property type="match status" value="1"/>
</dbReference>
<dbReference type="GO" id="GO:0043539">
    <property type="term" value="F:protein serine/threonine kinase activator activity"/>
    <property type="evidence" value="ECO:0007669"/>
    <property type="project" value="TreeGrafter"/>
</dbReference>
<dbReference type="SMART" id="SM00389">
    <property type="entry name" value="HOX"/>
    <property type="match status" value="1"/>
</dbReference>
<dbReference type="AlphaFoldDB" id="A0AAD8ZQY5"/>
<comment type="similarity">
    <text evidence="1">Belongs to the TALE/MEIS homeobox family.</text>
</comment>
<keyword evidence="3 5" id="KW-0371">Homeobox</keyword>
<dbReference type="InterPro" id="IPR001356">
    <property type="entry name" value="HD"/>
</dbReference>
<evidence type="ECO:0000256" key="5">
    <source>
        <dbReference type="PROSITE-ProRule" id="PRU00108"/>
    </source>
</evidence>
<keyword evidence="9" id="KW-1185">Reference proteome</keyword>
<evidence type="ECO:0000259" key="7">
    <source>
        <dbReference type="PROSITE" id="PS50071"/>
    </source>
</evidence>
<dbReference type="PANTHER" id="PTHR16434">
    <property type="entry name" value="EWING'S TUMOR-ASSOCIATED ANTIGEN 1 ETAA1"/>
    <property type="match status" value="1"/>
</dbReference>
<dbReference type="Proteomes" id="UP001239994">
    <property type="component" value="Unassembled WGS sequence"/>
</dbReference>
<feature type="compositionally biased region" description="Basic and acidic residues" evidence="6">
    <location>
        <begin position="42"/>
        <end position="73"/>
    </location>
</feature>
<dbReference type="Gene3D" id="1.10.10.60">
    <property type="entry name" value="Homeodomain-like"/>
    <property type="match status" value="1"/>
</dbReference>
<dbReference type="SUPFAM" id="SSF46689">
    <property type="entry name" value="Homeodomain-like"/>
    <property type="match status" value="1"/>
</dbReference>
<dbReference type="FunFam" id="1.10.10.60:FF:000004">
    <property type="entry name" value="Meis2 homeobox isoform 2c"/>
    <property type="match status" value="1"/>
</dbReference>
<dbReference type="GO" id="GO:0043596">
    <property type="term" value="C:nuclear replication fork"/>
    <property type="evidence" value="ECO:0007669"/>
    <property type="project" value="TreeGrafter"/>
</dbReference>
<feature type="region of interest" description="Disordered" evidence="6">
    <location>
        <begin position="26"/>
        <end position="73"/>
    </location>
</feature>
<gene>
    <name evidence="8" type="ORF">P4O66_004273</name>
</gene>
<dbReference type="PROSITE" id="PS50071">
    <property type="entry name" value="HOMEOBOX_2"/>
    <property type="match status" value="1"/>
</dbReference>
<accession>A0AAD8ZQY5</accession>
<dbReference type="Pfam" id="PF05920">
    <property type="entry name" value="Homeobox_KN"/>
    <property type="match status" value="1"/>
</dbReference>
<evidence type="ECO:0000313" key="8">
    <source>
        <dbReference type="EMBL" id="KAK1802628.1"/>
    </source>
</evidence>
<dbReference type="InterPro" id="IPR009057">
    <property type="entry name" value="Homeodomain-like_sf"/>
</dbReference>
<feature type="region of interest" description="Disordered" evidence="6">
    <location>
        <begin position="408"/>
        <end position="428"/>
    </location>
</feature>